<reference evidence="1 2" key="1">
    <citation type="journal article" date="2019" name="Microorganisms">
        <title>Paenibacillus lutrae sp. nov., A Chitinolytic Species Isolated from A River Otter in Castril Natural Park, Granada, Spain.</title>
        <authorList>
            <person name="Rodriguez M."/>
            <person name="Reina J.C."/>
            <person name="Bejar V."/>
            <person name="Llamas I."/>
        </authorList>
    </citation>
    <scope>NUCLEOTIDE SEQUENCE [LARGE SCALE GENOMIC DNA]</scope>
    <source>
        <strain evidence="1 2">N10</strain>
    </source>
</reference>
<comment type="caution">
    <text evidence="1">The sequence shown here is derived from an EMBL/GenBank/DDBJ whole genome shotgun (WGS) entry which is preliminary data.</text>
</comment>
<organism evidence="1 2">
    <name type="scientific">Paenibacillus lutrae</name>
    <dbReference type="NCBI Taxonomy" id="2078573"/>
    <lineage>
        <taxon>Bacteria</taxon>
        <taxon>Bacillati</taxon>
        <taxon>Bacillota</taxon>
        <taxon>Bacilli</taxon>
        <taxon>Bacillales</taxon>
        <taxon>Paenibacillaceae</taxon>
        <taxon>Paenibacillus</taxon>
    </lineage>
</organism>
<dbReference type="OrthoDB" id="2655757at2"/>
<keyword evidence="2" id="KW-1185">Reference proteome</keyword>
<gene>
    <name evidence="1" type="ORF">EDM21_07230</name>
</gene>
<dbReference type="NCBIfam" id="TIGR04223">
    <property type="entry name" value="quorum_AgrD"/>
    <property type="match status" value="1"/>
</dbReference>
<dbReference type="Proteomes" id="UP000490800">
    <property type="component" value="Unassembled WGS sequence"/>
</dbReference>
<accession>A0A7X3FGP3</accession>
<name>A0A7X3FGP3_9BACL</name>
<dbReference type="InterPro" id="IPR009229">
    <property type="entry name" value="AgrD"/>
</dbReference>
<dbReference type="EMBL" id="RHLK01000003">
    <property type="protein sequence ID" value="MVO99322.1"/>
    <property type="molecule type" value="Genomic_DNA"/>
</dbReference>
<protein>
    <submittedName>
        <fullName evidence="1">Cyclic lactone autoinducer peptide</fullName>
    </submittedName>
</protein>
<proteinExistence type="predicted"/>
<evidence type="ECO:0000313" key="1">
    <source>
        <dbReference type="EMBL" id="MVO99322.1"/>
    </source>
</evidence>
<sequence length="41" mass="4541">MKTFLANAVNKALKMVARRATDTGCTFICHNPEAPDELFSK</sequence>
<dbReference type="AlphaFoldDB" id="A0A7X3FGP3"/>
<dbReference type="RefSeq" id="WP_084783519.1">
    <property type="nucleotide sequence ID" value="NZ_RHLK01000003.1"/>
</dbReference>
<evidence type="ECO:0000313" key="2">
    <source>
        <dbReference type="Proteomes" id="UP000490800"/>
    </source>
</evidence>